<proteinExistence type="predicted"/>
<reference evidence="2 3" key="1">
    <citation type="submission" date="2022-10" db="EMBL/GenBank/DDBJ databases">
        <title>Defluviimonas sp. nov., isolated from ocean surface sediments.</title>
        <authorList>
            <person name="He W."/>
            <person name="Wang L."/>
            <person name="Zhang D.-F."/>
        </authorList>
    </citation>
    <scope>NUCLEOTIDE SEQUENCE [LARGE SCALE GENOMIC DNA]</scope>
    <source>
        <strain evidence="2 3">WL0050</strain>
    </source>
</reference>
<protein>
    <recommendedName>
        <fullName evidence="1">Winged helix domain-containing protein</fullName>
    </recommendedName>
</protein>
<dbReference type="RefSeq" id="WP_263740478.1">
    <property type="nucleotide sequence ID" value="NZ_JAOWKZ010000003.1"/>
</dbReference>
<dbReference type="Proteomes" id="UP001652564">
    <property type="component" value="Unassembled WGS sequence"/>
</dbReference>
<comment type="caution">
    <text evidence="2">The sequence shown here is derived from an EMBL/GenBank/DDBJ whole genome shotgun (WGS) entry which is preliminary data.</text>
</comment>
<keyword evidence="3" id="KW-1185">Reference proteome</keyword>
<accession>A0ABT2ZQI8</accession>
<dbReference type="EMBL" id="JAOWKZ010000003">
    <property type="protein sequence ID" value="MCV2873273.1"/>
    <property type="molecule type" value="Genomic_DNA"/>
</dbReference>
<sequence length="96" mass="10635">MKVNVTLGGGECPRTFRLTGRLGWTLYQLYRAGARGVSPLEKPALRWSTYVHQLRDKGIPVDTEIEKHSGTYKGVHARYRLACDAVVTVSGMEAGE</sequence>
<evidence type="ECO:0000313" key="2">
    <source>
        <dbReference type="EMBL" id="MCV2873273.1"/>
    </source>
</evidence>
<dbReference type="Pfam" id="PF22324">
    <property type="entry name" value="HTH_91"/>
    <property type="match status" value="1"/>
</dbReference>
<feature type="domain" description="Winged helix" evidence="1">
    <location>
        <begin position="16"/>
        <end position="87"/>
    </location>
</feature>
<organism evidence="2 3">
    <name type="scientific">Albidovulum litorale</name>
    <dbReference type="NCBI Taxonomy" id="2984134"/>
    <lineage>
        <taxon>Bacteria</taxon>
        <taxon>Pseudomonadati</taxon>
        <taxon>Pseudomonadota</taxon>
        <taxon>Alphaproteobacteria</taxon>
        <taxon>Rhodobacterales</taxon>
        <taxon>Paracoccaceae</taxon>
        <taxon>Albidovulum</taxon>
    </lineage>
</organism>
<gene>
    <name evidence="2" type="ORF">OEZ71_13315</name>
</gene>
<name>A0ABT2ZQI8_9RHOB</name>
<dbReference type="InterPro" id="IPR054382">
    <property type="entry name" value="wHTH_alphaproteobact"/>
</dbReference>
<evidence type="ECO:0000259" key="1">
    <source>
        <dbReference type="Pfam" id="PF22324"/>
    </source>
</evidence>
<evidence type="ECO:0000313" key="3">
    <source>
        <dbReference type="Proteomes" id="UP001652564"/>
    </source>
</evidence>